<dbReference type="InterPro" id="IPR025555">
    <property type="entry name" value="YppG"/>
</dbReference>
<accession>A0ABS2QHI4</accession>
<keyword evidence="2" id="KW-1185">Reference proteome</keyword>
<organism evidence="1 2">
    <name type="scientific">Peribacillus deserti</name>
    <dbReference type="NCBI Taxonomy" id="673318"/>
    <lineage>
        <taxon>Bacteria</taxon>
        <taxon>Bacillati</taxon>
        <taxon>Bacillota</taxon>
        <taxon>Bacilli</taxon>
        <taxon>Bacillales</taxon>
        <taxon>Bacillaceae</taxon>
        <taxon>Peribacillus</taxon>
    </lineage>
</organism>
<evidence type="ECO:0008006" key="3">
    <source>
        <dbReference type="Google" id="ProtNLM"/>
    </source>
</evidence>
<dbReference type="Pfam" id="PF14179">
    <property type="entry name" value="YppG"/>
    <property type="match status" value="1"/>
</dbReference>
<evidence type="ECO:0000313" key="1">
    <source>
        <dbReference type="EMBL" id="MBM7692602.1"/>
    </source>
</evidence>
<gene>
    <name evidence="1" type="ORF">JOC77_002032</name>
</gene>
<evidence type="ECO:0000313" key="2">
    <source>
        <dbReference type="Proteomes" id="UP000823486"/>
    </source>
</evidence>
<proteinExistence type="predicted"/>
<protein>
    <recommendedName>
        <fullName evidence="3">Spore coat protein</fullName>
    </recommendedName>
</protein>
<dbReference type="RefSeq" id="WP_204542415.1">
    <property type="nucleotide sequence ID" value="NZ_JAFBFI010000007.1"/>
</dbReference>
<reference evidence="1 2" key="1">
    <citation type="submission" date="2021-01" db="EMBL/GenBank/DDBJ databases">
        <title>Genomic Encyclopedia of Type Strains, Phase IV (KMG-IV): sequencing the most valuable type-strain genomes for metagenomic binning, comparative biology and taxonomic classification.</title>
        <authorList>
            <person name="Goeker M."/>
        </authorList>
    </citation>
    <scope>NUCLEOTIDE SEQUENCE [LARGE SCALE GENOMIC DNA]</scope>
    <source>
        <strain evidence="1 2">DSM 105482</strain>
    </source>
</reference>
<comment type="caution">
    <text evidence="1">The sequence shown here is derived from an EMBL/GenBank/DDBJ whole genome shotgun (WGS) entry which is preliminary data.</text>
</comment>
<sequence length="213" mass="23854">MMMGSPFSHTSYDPRYISNAMPAVNYNVSAQSYLPQMPQYENQMSFQGNAYQPYFQQPGRPGQPYMNDTFGSNLNPYYGQQPYQASIPHHQNFPLPVNSYQGQYQGHINQQQPFVPSAPKAVNPFENPLNIQQGNNYGPAKQTGQLPANPYPKQNFMQKQQSQGISSIINQFKTQDGSIDINKMMSTAGQMMNTVNQVSSIVKGFGGLFKVST</sequence>
<dbReference type="EMBL" id="JAFBFI010000007">
    <property type="protein sequence ID" value="MBM7692602.1"/>
    <property type="molecule type" value="Genomic_DNA"/>
</dbReference>
<name>A0ABS2QHI4_9BACI</name>
<dbReference type="Proteomes" id="UP000823486">
    <property type="component" value="Unassembled WGS sequence"/>
</dbReference>